<keyword evidence="1" id="KW-0175">Coiled coil</keyword>
<protein>
    <recommendedName>
        <fullName evidence="5">Outer membrane protein beta-barrel domain-containing protein</fullName>
    </recommendedName>
</protein>
<proteinExistence type="predicted"/>
<keyword evidence="2" id="KW-0732">Signal</keyword>
<feature type="signal peptide" evidence="2">
    <location>
        <begin position="1"/>
        <end position="20"/>
    </location>
</feature>
<name>A0A250FBR8_9FLAO</name>
<evidence type="ECO:0000256" key="2">
    <source>
        <dbReference type="SAM" id="SignalP"/>
    </source>
</evidence>
<organism evidence="3 4">
    <name type="scientific">Capnocytophaga leadbetteri</name>
    <dbReference type="NCBI Taxonomy" id="327575"/>
    <lineage>
        <taxon>Bacteria</taxon>
        <taxon>Pseudomonadati</taxon>
        <taxon>Bacteroidota</taxon>
        <taxon>Flavobacteriia</taxon>
        <taxon>Flavobacteriales</taxon>
        <taxon>Flavobacteriaceae</taxon>
        <taxon>Capnocytophaga</taxon>
    </lineage>
</organism>
<dbReference type="KEGG" id="clk:CGC53_03435"/>
<accession>A0A250FBR8</accession>
<dbReference type="EMBL" id="CP022384">
    <property type="protein sequence ID" value="ATA81467.1"/>
    <property type="molecule type" value="Genomic_DNA"/>
</dbReference>
<evidence type="ECO:0008006" key="5">
    <source>
        <dbReference type="Google" id="ProtNLM"/>
    </source>
</evidence>
<dbReference type="Proteomes" id="UP000217276">
    <property type="component" value="Chromosome"/>
</dbReference>
<feature type="chain" id="PRO_5012286983" description="Outer membrane protein beta-barrel domain-containing protein" evidence="2">
    <location>
        <begin position="21"/>
        <end position="371"/>
    </location>
</feature>
<keyword evidence="4" id="KW-1185">Reference proteome</keyword>
<gene>
    <name evidence="3" type="ORF">CGC53_03435</name>
</gene>
<sequence length="371" mass="43039">MKPLQLLCMFLIVAFGGIAAQDLKDEIAQTKRSIDSIVTAEKAQLKERLRTIEEQLDRKEITLAESRQLKMRAARESAKTISVKTREQSHKLSALVHQRIAENRTLSDTLTYKAEVQKTIDSIVIETRPSRIGGTEIRIGNDHIYIGRRHCKVEDYLDRDYKRTQGGLYFALAFHNLNSSEHFSNNHFRLWGSKSVEIGYTRNTRLLKNNNLLHLNYGLSWMMDKLKMKEDEHFVKNGNITEIVPYPKETIKSKFKTMYLILPINLEFDLTDSFTYNDKTYYPTHQAFRVGVGTYVGALLTTKQKVKYTENGSTHKDMNRKYYNVNEWTYGVSANIGYGWFSFYARYSLVPLFTNNPINEYPFSVGIRLGH</sequence>
<evidence type="ECO:0000313" key="3">
    <source>
        <dbReference type="EMBL" id="ATA81467.1"/>
    </source>
</evidence>
<reference evidence="4" key="1">
    <citation type="submission" date="2017-06" db="EMBL/GenBank/DDBJ databases">
        <title>Capnocytophaga spp. assemblies.</title>
        <authorList>
            <person name="Gulvik C.A."/>
        </authorList>
    </citation>
    <scope>NUCLEOTIDE SEQUENCE [LARGE SCALE GENOMIC DNA]</scope>
    <source>
        <strain evidence="4">H6253</strain>
    </source>
</reference>
<evidence type="ECO:0000313" key="4">
    <source>
        <dbReference type="Proteomes" id="UP000217276"/>
    </source>
</evidence>
<feature type="coiled-coil region" evidence="1">
    <location>
        <begin position="42"/>
        <end position="69"/>
    </location>
</feature>
<dbReference type="RefSeq" id="WP_095913332.1">
    <property type="nucleotide sequence ID" value="NZ_CP022384.1"/>
</dbReference>
<dbReference type="AlphaFoldDB" id="A0A250FBR8"/>
<evidence type="ECO:0000256" key="1">
    <source>
        <dbReference type="SAM" id="Coils"/>
    </source>
</evidence>